<name>A0AAV3YTQ5_9GAST</name>
<gene>
    <name evidence="1" type="ORF">PoB_001699100</name>
</gene>
<sequence>MQETRSHFSQLHVFGHPWKKAGAEVMVRALGVKTTEIPTSASSFEVTENLQSKVKDALYRMGRWKSVPLVTNRATLRDPGKSHYLWWSALR</sequence>
<evidence type="ECO:0000313" key="1">
    <source>
        <dbReference type="EMBL" id="GFN90485.1"/>
    </source>
</evidence>
<dbReference type="AlphaFoldDB" id="A0AAV3YTQ5"/>
<evidence type="ECO:0000313" key="2">
    <source>
        <dbReference type="Proteomes" id="UP000735302"/>
    </source>
</evidence>
<protein>
    <submittedName>
        <fullName evidence="1">Uncharacterized protein</fullName>
    </submittedName>
</protein>
<dbReference type="EMBL" id="BLXT01002055">
    <property type="protein sequence ID" value="GFN90485.1"/>
    <property type="molecule type" value="Genomic_DNA"/>
</dbReference>
<comment type="caution">
    <text evidence="1">The sequence shown here is derived from an EMBL/GenBank/DDBJ whole genome shotgun (WGS) entry which is preliminary data.</text>
</comment>
<keyword evidence="2" id="KW-1185">Reference proteome</keyword>
<organism evidence="1 2">
    <name type="scientific">Plakobranchus ocellatus</name>
    <dbReference type="NCBI Taxonomy" id="259542"/>
    <lineage>
        <taxon>Eukaryota</taxon>
        <taxon>Metazoa</taxon>
        <taxon>Spiralia</taxon>
        <taxon>Lophotrochozoa</taxon>
        <taxon>Mollusca</taxon>
        <taxon>Gastropoda</taxon>
        <taxon>Heterobranchia</taxon>
        <taxon>Euthyneura</taxon>
        <taxon>Panpulmonata</taxon>
        <taxon>Sacoglossa</taxon>
        <taxon>Placobranchoidea</taxon>
        <taxon>Plakobranchidae</taxon>
        <taxon>Plakobranchus</taxon>
    </lineage>
</organism>
<dbReference type="Proteomes" id="UP000735302">
    <property type="component" value="Unassembled WGS sequence"/>
</dbReference>
<accession>A0AAV3YTQ5</accession>
<proteinExistence type="predicted"/>
<reference evidence="1 2" key="1">
    <citation type="journal article" date="2021" name="Elife">
        <title>Chloroplast acquisition without the gene transfer in kleptoplastic sea slugs, Plakobranchus ocellatus.</title>
        <authorList>
            <person name="Maeda T."/>
            <person name="Takahashi S."/>
            <person name="Yoshida T."/>
            <person name="Shimamura S."/>
            <person name="Takaki Y."/>
            <person name="Nagai Y."/>
            <person name="Toyoda A."/>
            <person name="Suzuki Y."/>
            <person name="Arimoto A."/>
            <person name="Ishii H."/>
            <person name="Satoh N."/>
            <person name="Nishiyama T."/>
            <person name="Hasebe M."/>
            <person name="Maruyama T."/>
            <person name="Minagawa J."/>
            <person name="Obokata J."/>
            <person name="Shigenobu S."/>
        </authorList>
    </citation>
    <scope>NUCLEOTIDE SEQUENCE [LARGE SCALE GENOMIC DNA]</scope>
</reference>